<name>A0A931CPB1_9BACT</name>
<dbReference type="Gene3D" id="2.60.40.380">
    <property type="entry name" value="Purple acid phosphatase-like, N-terminal"/>
    <property type="match status" value="1"/>
</dbReference>
<gene>
    <name evidence="5" type="ORF">H0S81_02015</name>
</gene>
<evidence type="ECO:0000256" key="1">
    <source>
        <dbReference type="ARBA" id="ARBA00022729"/>
    </source>
</evidence>
<feature type="signal peptide" evidence="2">
    <location>
        <begin position="1"/>
        <end position="33"/>
    </location>
</feature>
<evidence type="ECO:0000259" key="4">
    <source>
        <dbReference type="Pfam" id="PF16656"/>
    </source>
</evidence>
<comment type="caution">
    <text evidence="5">The sequence shown here is derived from an EMBL/GenBank/DDBJ whole genome shotgun (WGS) entry which is preliminary data.</text>
</comment>
<dbReference type="EMBL" id="JACCQK010000082">
    <property type="protein sequence ID" value="MBG0778692.1"/>
    <property type="molecule type" value="Genomic_DNA"/>
</dbReference>
<dbReference type="Gene3D" id="3.60.21.10">
    <property type="match status" value="1"/>
</dbReference>
<accession>A0A931CPB1</accession>
<dbReference type="GO" id="GO:0003993">
    <property type="term" value="F:acid phosphatase activity"/>
    <property type="evidence" value="ECO:0007669"/>
    <property type="project" value="InterPro"/>
</dbReference>
<evidence type="ECO:0000256" key="2">
    <source>
        <dbReference type="SAM" id="SignalP"/>
    </source>
</evidence>
<feature type="chain" id="PRO_5037219807" evidence="2">
    <location>
        <begin position="34"/>
        <end position="417"/>
    </location>
</feature>
<reference evidence="5" key="1">
    <citation type="submission" date="2020-07" db="EMBL/GenBank/DDBJ databases">
        <title>Severe corrosion of carbon steel in oil field produced water can be linked to methanogenic archaea containing a special type of NiFe hydrogenase.</title>
        <authorList>
            <person name="Lahme S."/>
            <person name="Mand J."/>
            <person name="Longwell J."/>
            <person name="Smith R."/>
            <person name="Enning D."/>
        </authorList>
    </citation>
    <scope>NUCLEOTIDE SEQUENCE</scope>
    <source>
        <strain evidence="5">MIC098Bin6</strain>
    </source>
</reference>
<dbReference type="Pfam" id="PF00149">
    <property type="entry name" value="Metallophos"/>
    <property type="match status" value="1"/>
</dbReference>
<dbReference type="Pfam" id="PF16656">
    <property type="entry name" value="Pur_ac_phosph_N"/>
    <property type="match status" value="1"/>
</dbReference>
<dbReference type="SUPFAM" id="SSF49363">
    <property type="entry name" value="Purple acid phosphatase, N-terminal domain"/>
    <property type="match status" value="1"/>
</dbReference>
<dbReference type="SUPFAM" id="SSF56300">
    <property type="entry name" value="Metallo-dependent phosphatases"/>
    <property type="match status" value="1"/>
</dbReference>
<evidence type="ECO:0000259" key="3">
    <source>
        <dbReference type="Pfam" id="PF00149"/>
    </source>
</evidence>
<dbReference type="InterPro" id="IPR004843">
    <property type="entry name" value="Calcineurin-like_PHP"/>
</dbReference>
<dbReference type="InterPro" id="IPR015914">
    <property type="entry name" value="PAPs_N"/>
</dbReference>
<sequence length="417" mass="47408">MKRFKKIPLSRVIAGWFLLLVFTNPGFTGATAAADPLPERIVLNLTQTPHLSQAVTWRSREKGKTPAAQIVPVSHLLEAESHAVTVKADTCQVKIDESRDAFHHFVVFEPLVPGMEYAYRVGDDPHWSEWCRFETASERNDPFRFVFFGDIQEQVAALGSQLFRLAVMAVPDAAFWLFAGDMMDNGPDDREWAGFFEAVSWMPKTFPMLPVPGNHEYPDPRIIPENERVITPLWRPHFTLPDNGPPGLEETVYSLSYQGVCLIVLNGNEPMDAQAEWLETVLSRNTADWTIVAIHQTVYPISTRRHDTTFQEILVPIFDRYTVDLVLQGHDHGYARTKALKNHQPVTGNEKGTVYIISNSGPKFYPVSDRYDHLMARTGSKEMLFHTIDVDETTLRFTAFDLMRQPVDEVVIHKSMP</sequence>
<dbReference type="PANTHER" id="PTHR45867">
    <property type="entry name" value="PURPLE ACID PHOSPHATASE"/>
    <property type="match status" value="1"/>
</dbReference>
<dbReference type="GO" id="GO:0046872">
    <property type="term" value="F:metal ion binding"/>
    <property type="evidence" value="ECO:0007669"/>
    <property type="project" value="InterPro"/>
</dbReference>
<keyword evidence="1 2" id="KW-0732">Signal</keyword>
<dbReference type="PANTHER" id="PTHR45867:SF3">
    <property type="entry name" value="ACID PHOSPHATASE TYPE 7"/>
    <property type="match status" value="1"/>
</dbReference>
<dbReference type="InterPro" id="IPR029052">
    <property type="entry name" value="Metallo-depent_PP-like"/>
</dbReference>
<dbReference type="AlphaFoldDB" id="A0A931CPB1"/>
<dbReference type="InterPro" id="IPR008963">
    <property type="entry name" value="Purple_acid_Pase-like_N"/>
</dbReference>
<feature type="domain" description="Purple acid phosphatase N-terminal" evidence="4">
    <location>
        <begin position="38"/>
        <end position="135"/>
    </location>
</feature>
<evidence type="ECO:0000313" key="6">
    <source>
        <dbReference type="Proteomes" id="UP000706172"/>
    </source>
</evidence>
<feature type="domain" description="Calcineurin-like phosphoesterase" evidence="3">
    <location>
        <begin position="143"/>
        <end position="334"/>
    </location>
</feature>
<evidence type="ECO:0000313" key="5">
    <source>
        <dbReference type="EMBL" id="MBG0778692.1"/>
    </source>
</evidence>
<proteinExistence type="predicted"/>
<dbReference type="Proteomes" id="UP000706172">
    <property type="component" value="Unassembled WGS sequence"/>
</dbReference>
<organism evidence="5 6">
    <name type="scientific">Desulfotignum balticum</name>
    <dbReference type="NCBI Taxonomy" id="115781"/>
    <lineage>
        <taxon>Bacteria</taxon>
        <taxon>Pseudomonadati</taxon>
        <taxon>Thermodesulfobacteriota</taxon>
        <taxon>Desulfobacteria</taxon>
        <taxon>Desulfobacterales</taxon>
        <taxon>Desulfobacteraceae</taxon>
        <taxon>Desulfotignum</taxon>
    </lineage>
</organism>
<protein>
    <submittedName>
        <fullName evidence="5">Metallophosphoesterase family protein</fullName>
    </submittedName>
</protein>